<reference evidence="4 5" key="1">
    <citation type="submission" date="2020-11" db="EMBL/GenBank/DDBJ databases">
        <title>A novel isolate from a Black sea contaminated sediment with potential to produce alkanes: Plantactinospora alkalitolerans sp. nov.</title>
        <authorList>
            <person name="Carro L."/>
            <person name="Veyisoglu A."/>
            <person name="Guven K."/>
            <person name="Schumann P."/>
            <person name="Klenk H.-P."/>
            <person name="Sahin N."/>
        </authorList>
    </citation>
    <scope>NUCLEOTIDE SEQUENCE [LARGE SCALE GENOMIC DNA]</scope>
    <source>
        <strain evidence="4 5">S1510</strain>
    </source>
</reference>
<accession>A0ABS0GWT2</accession>
<dbReference type="InterPro" id="IPR001216">
    <property type="entry name" value="P-phosphate_BS"/>
</dbReference>
<dbReference type="Pfam" id="PF00291">
    <property type="entry name" value="PALP"/>
    <property type="match status" value="1"/>
</dbReference>
<dbReference type="InterPro" id="IPR001926">
    <property type="entry name" value="TrpB-like_PALP"/>
</dbReference>
<comment type="cofactor">
    <cofactor evidence="1">
        <name>pyridoxal 5'-phosphate</name>
        <dbReference type="ChEBI" id="CHEBI:597326"/>
    </cofactor>
</comment>
<evidence type="ECO:0000256" key="2">
    <source>
        <dbReference type="ARBA" id="ARBA00022898"/>
    </source>
</evidence>
<name>A0ABS0GWT2_9ACTN</name>
<evidence type="ECO:0000256" key="1">
    <source>
        <dbReference type="ARBA" id="ARBA00001933"/>
    </source>
</evidence>
<dbReference type="InterPro" id="IPR036052">
    <property type="entry name" value="TrpB-like_PALP_sf"/>
</dbReference>
<dbReference type="EMBL" id="JADPUN010000165">
    <property type="protein sequence ID" value="MBF9130669.1"/>
    <property type="molecule type" value="Genomic_DNA"/>
</dbReference>
<gene>
    <name evidence="4" type="ORF">I0C86_17135</name>
</gene>
<feature type="domain" description="Tryptophan synthase beta chain-like PALP" evidence="3">
    <location>
        <begin position="26"/>
        <end position="309"/>
    </location>
</feature>
<sequence>MVGVADSEHSTRWAARAIGRLTTESEQAGPTPLVPFRLPPEWGVALYLKDESAQPTGSVKHRATRAMFRYAIASGRITEGTTVVEATGGNAAVAQAYFARLLGLPYVAVMPGRADPARAAAVEALGGRCEFVVPPLAIYETARRLAADVGGHYLDQFTWAERAIDWRGDSLAGELFDQHREVAGDDPQWVVVGAGTGATSAALGRHIRYHGLPSRLAVVDPENSAYFPGWASGAADYGTGMPSRIEGIGRPRMEPGFVPALIDLVIPVPDAASVAAARAVRARTGLAVGGSTGTNLWGALHLVAELRDRGVGGSVVSLVGDAADRHLRTYHDDGWVAGRNLDPAPYAAAIEGFLAGGRWLPPDRSAH</sequence>
<dbReference type="Proteomes" id="UP000638560">
    <property type="component" value="Unassembled WGS sequence"/>
</dbReference>
<comment type="caution">
    <text evidence="4">The sequence shown here is derived from an EMBL/GenBank/DDBJ whole genome shotgun (WGS) entry which is preliminary data.</text>
</comment>
<evidence type="ECO:0000313" key="4">
    <source>
        <dbReference type="EMBL" id="MBF9130669.1"/>
    </source>
</evidence>
<evidence type="ECO:0000259" key="3">
    <source>
        <dbReference type="Pfam" id="PF00291"/>
    </source>
</evidence>
<keyword evidence="5" id="KW-1185">Reference proteome</keyword>
<dbReference type="Gene3D" id="3.40.50.1100">
    <property type="match status" value="2"/>
</dbReference>
<keyword evidence="2" id="KW-0663">Pyridoxal phosphate</keyword>
<dbReference type="InterPro" id="IPR050214">
    <property type="entry name" value="Cys_Synth/Cystath_Beta-Synth"/>
</dbReference>
<dbReference type="PANTHER" id="PTHR10314">
    <property type="entry name" value="CYSTATHIONINE BETA-SYNTHASE"/>
    <property type="match status" value="1"/>
</dbReference>
<proteinExistence type="predicted"/>
<protein>
    <submittedName>
        <fullName evidence="4">Pyridoxal-phosphate dependent enzyme</fullName>
    </submittedName>
</protein>
<organism evidence="4 5">
    <name type="scientific">Plantactinospora alkalitolerans</name>
    <dbReference type="NCBI Taxonomy" id="2789879"/>
    <lineage>
        <taxon>Bacteria</taxon>
        <taxon>Bacillati</taxon>
        <taxon>Actinomycetota</taxon>
        <taxon>Actinomycetes</taxon>
        <taxon>Micromonosporales</taxon>
        <taxon>Micromonosporaceae</taxon>
        <taxon>Plantactinospora</taxon>
    </lineage>
</organism>
<dbReference type="RefSeq" id="WP_196202234.1">
    <property type="nucleotide sequence ID" value="NZ_JADPUN010000165.1"/>
</dbReference>
<dbReference type="SUPFAM" id="SSF53686">
    <property type="entry name" value="Tryptophan synthase beta subunit-like PLP-dependent enzymes"/>
    <property type="match status" value="1"/>
</dbReference>
<evidence type="ECO:0000313" key="5">
    <source>
        <dbReference type="Proteomes" id="UP000638560"/>
    </source>
</evidence>
<dbReference type="PROSITE" id="PS00901">
    <property type="entry name" value="CYS_SYNTHASE"/>
    <property type="match status" value="1"/>
</dbReference>